<name>A0A1Q5Q3H5_9ACTO</name>
<keyword evidence="3" id="KW-1185">Reference proteome</keyword>
<dbReference type="GO" id="GO:0005886">
    <property type="term" value="C:plasma membrane"/>
    <property type="evidence" value="ECO:0007669"/>
    <property type="project" value="UniProtKB-SubCell"/>
</dbReference>
<dbReference type="InterPro" id="IPR002994">
    <property type="entry name" value="Surf1/Shy1"/>
</dbReference>
<comment type="subcellular location">
    <subcellularLocation>
        <location evidence="1">Cell membrane</location>
        <topology evidence="1">Multi-pass membrane protein</topology>
    </subcellularLocation>
</comment>
<dbReference type="EMBL" id="MQVR01000017">
    <property type="protein sequence ID" value="OKL54384.1"/>
    <property type="molecule type" value="Genomic_DNA"/>
</dbReference>
<evidence type="ECO:0000256" key="1">
    <source>
        <dbReference type="RuleBase" id="RU363076"/>
    </source>
</evidence>
<evidence type="ECO:0000313" key="3">
    <source>
        <dbReference type="Proteomes" id="UP000185628"/>
    </source>
</evidence>
<comment type="similarity">
    <text evidence="1">Belongs to the SURF1 family.</text>
</comment>
<dbReference type="Pfam" id="PF02104">
    <property type="entry name" value="SURF1"/>
    <property type="match status" value="1"/>
</dbReference>
<keyword evidence="1" id="KW-0472">Membrane</keyword>
<proteinExistence type="inferred from homology"/>
<protein>
    <recommendedName>
        <fullName evidence="1">SURF1-like protein</fullName>
    </recommendedName>
</protein>
<dbReference type="RefSeq" id="WP_073716154.1">
    <property type="nucleotide sequence ID" value="NZ_MQVR01000017.1"/>
</dbReference>
<dbReference type="PROSITE" id="PS50895">
    <property type="entry name" value="SURF1"/>
    <property type="match status" value="1"/>
</dbReference>
<keyword evidence="1" id="KW-1003">Cell membrane</keyword>
<dbReference type="AlphaFoldDB" id="A0A1Q5Q3H5"/>
<evidence type="ECO:0000313" key="2">
    <source>
        <dbReference type="EMBL" id="OKL54384.1"/>
    </source>
</evidence>
<comment type="caution">
    <text evidence="2">The sequence shown here is derived from an EMBL/GenBank/DDBJ whole genome shotgun (WGS) entry which is preliminary data.</text>
</comment>
<dbReference type="OrthoDB" id="3266379at2"/>
<accession>A0A1Q5Q3H5</accession>
<organism evidence="2 3">
    <name type="scientific">Bowdeniella nasicola</name>
    <dbReference type="NCBI Taxonomy" id="208480"/>
    <lineage>
        <taxon>Bacteria</taxon>
        <taxon>Bacillati</taxon>
        <taxon>Actinomycetota</taxon>
        <taxon>Actinomycetes</taxon>
        <taxon>Actinomycetales</taxon>
        <taxon>Actinomycetaceae</taxon>
        <taxon>Bowdeniella</taxon>
    </lineage>
</organism>
<dbReference type="CDD" id="cd06662">
    <property type="entry name" value="SURF1"/>
    <property type="match status" value="1"/>
</dbReference>
<gene>
    <name evidence="2" type="ORF">BSZ39_04305</name>
</gene>
<sequence length="250" mass="26587">MIGVFVLLVIAAVVCVQLGAWQLDRSLERGEAGARAAQEKMLAAPKRPLDEVLAPQSQFKADHLGAKVEATGTFGDQVLIPNRLVDGQSATLIVADFVISEGPAAGAHLPVLRGWVPADRAGVRDGSAFGLEDPALTPPEGVQTISGFLANSEQESTPSRIPGTLTHLSSAQLVGLWGNPIYTGYLVADATRGSLTVAPPPDLVKDSGRNWQNLGYAAEWFIFGGFALALWAKMVRDEARHQQRDREASA</sequence>
<reference evidence="3" key="1">
    <citation type="submission" date="2016-12" db="EMBL/GenBank/DDBJ databases">
        <authorList>
            <person name="Meng X."/>
        </authorList>
    </citation>
    <scope>NUCLEOTIDE SEQUENCE [LARGE SCALE GENOMIC DNA]</scope>
    <source>
        <strain evidence="3">DSM 19116</strain>
    </source>
</reference>
<dbReference type="Proteomes" id="UP000185628">
    <property type="component" value="Unassembled WGS sequence"/>
</dbReference>